<dbReference type="Proteomes" id="UP000008915">
    <property type="component" value="Chromosome"/>
</dbReference>
<organism evidence="2 3">
    <name type="scientific">Thermaerobacter marianensis (strain ATCC 700841 / DSM 12885 / JCM 10246 / 7p75a)</name>
    <dbReference type="NCBI Taxonomy" id="644966"/>
    <lineage>
        <taxon>Bacteria</taxon>
        <taxon>Bacillati</taxon>
        <taxon>Bacillota</taxon>
        <taxon>Clostridia</taxon>
        <taxon>Eubacteriales</taxon>
        <taxon>Clostridiales Family XVII. Incertae Sedis</taxon>
        <taxon>Thermaerobacter</taxon>
    </lineage>
</organism>
<reference evidence="3" key="2">
    <citation type="journal article" date="2010" name="Stand. Genomic Sci.">
        <title>Complete genome sequence of Thermaerobacter marianensis type strain (7p75aT).</title>
        <authorList>
            <person name="Han C."/>
            <person name="Gu W."/>
            <person name="Zhang X."/>
            <person name="Lapidus A."/>
            <person name="Nolan M."/>
            <person name="Copeland A."/>
            <person name="Lucas S."/>
            <person name="Glavina Del Rio T."/>
            <person name="Tice H."/>
            <person name="Cheng J."/>
            <person name="Tapia R."/>
            <person name="Goodwin L."/>
            <person name="Pitluck S."/>
            <person name="Pagani I."/>
            <person name="Ivanova N."/>
            <person name="Mavromatis K."/>
            <person name="Mikhailova N."/>
            <person name="Pati A."/>
            <person name="Chen A."/>
            <person name="Palaniappan K."/>
            <person name="Land M."/>
            <person name="Hauser L."/>
            <person name="Chang Y."/>
            <person name="Jeffries C."/>
            <person name="Schneider S."/>
            <person name="Rohde M."/>
            <person name="Goker M."/>
            <person name="Pukall R."/>
            <person name="Woyke T."/>
            <person name="Bristow J."/>
            <person name="Eisen J."/>
            <person name="Markowitz V."/>
            <person name="Hugenholtz P."/>
            <person name="Kyrpides N."/>
            <person name="Klenk H."/>
            <person name="Detter J."/>
        </authorList>
    </citation>
    <scope>NUCLEOTIDE SEQUENCE [LARGE SCALE GENOMIC DNA]</scope>
    <source>
        <strain evidence="3">ATCC 700841 / DSM 12885 / JCM 10246 / 7p75a</strain>
    </source>
</reference>
<proteinExistence type="predicted"/>
<accession>E6SIL5</accession>
<dbReference type="EMBL" id="CP002344">
    <property type="protein sequence ID" value="ADU50921.1"/>
    <property type="molecule type" value="Genomic_DNA"/>
</dbReference>
<evidence type="ECO:0000313" key="3">
    <source>
        <dbReference type="Proteomes" id="UP000008915"/>
    </source>
</evidence>
<dbReference type="RefSeq" id="WP_013495226.1">
    <property type="nucleotide sequence ID" value="NC_014831.1"/>
</dbReference>
<feature type="compositionally biased region" description="Basic and acidic residues" evidence="1">
    <location>
        <begin position="139"/>
        <end position="149"/>
    </location>
</feature>
<keyword evidence="3" id="KW-1185">Reference proteome</keyword>
<keyword evidence="2" id="KW-0132">Cell division</keyword>
<evidence type="ECO:0000256" key="1">
    <source>
        <dbReference type="SAM" id="MobiDB-lite"/>
    </source>
</evidence>
<protein>
    <submittedName>
        <fullName evidence="2">Cell division protein FtsI/penicillin-binding protein 2</fullName>
    </submittedName>
</protein>
<feature type="compositionally biased region" description="Polar residues" evidence="1">
    <location>
        <begin position="74"/>
        <end position="85"/>
    </location>
</feature>
<name>E6SIL5_THEM7</name>
<dbReference type="HOGENOM" id="CLU_127154_0_0_9"/>
<feature type="compositionally biased region" description="Polar residues" evidence="1">
    <location>
        <begin position="1"/>
        <end position="10"/>
    </location>
</feature>
<keyword evidence="2" id="KW-0131">Cell cycle</keyword>
<reference evidence="2 3" key="1">
    <citation type="journal article" date="2010" name="Stand. Genomic Sci.">
        <title>Complete genome sequence of Thermaerobacter marianensis type strain (7p75a).</title>
        <authorList>
            <person name="Han C."/>
            <person name="Gu W."/>
            <person name="Zhang X."/>
            <person name="Lapidus A."/>
            <person name="Nolan M."/>
            <person name="Copeland A."/>
            <person name="Lucas S."/>
            <person name="Del Rio T.G."/>
            <person name="Tice H."/>
            <person name="Cheng J.F."/>
            <person name="Tapia R."/>
            <person name="Goodwin L."/>
            <person name="Pitluck S."/>
            <person name="Pagani I."/>
            <person name="Ivanova N."/>
            <person name="Mavromatis K."/>
            <person name="Mikhailova N."/>
            <person name="Pati A."/>
            <person name="Chen A."/>
            <person name="Palaniappan K."/>
            <person name="Land M."/>
            <person name="Hauser L."/>
            <person name="Chang Y.J."/>
            <person name="Jeffries C.D."/>
            <person name="Schneider S."/>
            <person name="Rohde M."/>
            <person name="Goker M."/>
            <person name="Pukall R."/>
            <person name="Woyke T."/>
            <person name="Bristow J."/>
            <person name="Eisen J.A."/>
            <person name="Markowitz V."/>
            <person name="Hugenholtz P."/>
            <person name="Kyrpides N.C."/>
            <person name="Klenk H.P."/>
            <person name="Detter J.C."/>
        </authorList>
    </citation>
    <scope>NUCLEOTIDE SEQUENCE [LARGE SCALE GENOMIC DNA]</scope>
    <source>
        <strain evidence="3">ATCC 700841 / DSM 12885 / JCM 10246 / 7p75a</strain>
    </source>
</reference>
<dbReference type="KEGG" id="tmr:Tmar_0806"/>
<evidence type="ECO:0000313" key="2">
    <source>
        <dbReference type="EMBL" id="ADU50921.1"/>
    </source>
</evidence>
<sequence>MSKPTQDQGTQGAGAEGTRRPVAAGRPRRAAAHPNPAADEGLNPLTTGAASDWGPSWVHRGEGEGVDTPAPYNPVSNSVGFQQFATRPEAFHDAPQLARDDPAGAGVVTPSPTRPPAPERPQQAPRGGEEPVRQGPARGRGERPRRRET</sequence>
<gene>
    <name evidence="2" type="ordered locus">Tmar_0806</name>
</gene>
<feature type="region of interest" description="Disordered" evidence="1">
    <location>
        <begin position="1"/>
        <end position="149"/>
    </location>
</feature>
<dbReference type="AlphaFoldDB" id="E6SIL5"/>
<dbReference type="GO" id="GO:0051301">
    <property type="term" value="P:cell division"/>
    <property type="evidence" value="ECO:0007669"/>
    <property type="project" value="UniProtKB-KW"/>
</dbReference>